<keyword evidence="4 6" id="KW-1133">Transmembrane helix</keyword>
<feature type="transmembrane region" description="Helical" evidence="6">
    <location>
        <begin position="207"/>
        <end position="226"/>
    </location>
</feature>
<dbReference type="GO" id="GO:0005886">
    <property type="term" value="C:plasma membrane"/>
    <property type="evidence" value="ECO:0007669"/>
    <property type="project" value="UniProtKB-SubCell"/>
</dbReference>
<evidence type="ECO:0000256" key="1">
    <source>
        <dbReference type="ARBA" id="ARBA00004651"/>
    </source>
</evidence>
<dbReference type="PANTHER" id="PTHR33406">
    <property type="entry name" value="MEMBRANE PROTEIN MJ1562-RELATED"/>
    <property type="match status" value="1"/>
</dbReference>
<dbReference type="Proteomes" id="UP000198960">
    <property type="component" value="Unassembled WGS sequence"/>
</dbReference>
<evidence type="ECO:0000313" key="9">
    <source>
        <dbReference type="Proteomes" id="UP000198960"/>
    </source>
</evidence>
<evidence type="ECO:0000313" key="8">
    <source>
        <dbReference type="EMBL" id="SEP14697.1"/>
    </source>
</evidence>
<feature type="transmembrane region" description="Helical" evidence="6">
    <location>
        <begin position="656"/>
        <end position="683"/>
    </location>
</feature>
<feature type="transmembrane region" description="Helical" evidence="6">
    <location>
        <begin position="546"/>
        <end position="565"/>
    </location>
</feature>
<feature type="transmembrane region" description="Helical" evidence="6">
    <location>
        <begin position="303"/>
        <end position="328"/>
    </location>
</feature>
<reference evidence="9" key="1">
    <citation type="submission" date="2016-10" db="EMBL/GenBank/DDBJ databases">
        <authorList>
            <person name="Varghese N."/>
            <person name="Submissions S."/>
        </authorList>
    </citation>
    <scope>NUCLEOTIDE SEQUENCE [LARGE SCALE GENOMIC DNA]</scope>
    <source>
        <strain evidence="9">DSM 45413</strain>
    </source>
</reference>
<feature type="transmembrane region" description="Helical" evidence="6">
    <location>
        <begin position="181"/>
        <end position="200"/>
    </location>
</feature>
<protein>
    <submittedName>
        <fullName evidence="8">Putative drug exporter of the RND superfamily</fullName>
    </submittedName>
</protein>
<feature type="transmembrane region" description="Helical" evidence="6">
    <location>
        <begin position="630"/>
        <end position="650"/>
    </location>
</feature>
<dbReference type="PANTHER" id="PTHR33406:SF13">
    <property type="entry name" value="MEMBRANE PROTEIN YDFJ"/>
    <property type="match status" value="1"/>
</dbReference>
<feature type="domain" description="Membrane transport protein MMPL" evidence="7">
    <location>
        <begin position="465"/>
        <end position="692"/>
    </location>
</feature>
<feature type="domain" description="Membrane transport protein MMPL" evidence="7">
    <location>
        <begin position="73"/>
        <end position="364"/>
    </location>
</feature>
<feature type="transmembrane region" description="Helical" evidence="6">
    <location>
        <begin position="515"/>
        <end position="534"/>
    </location>
</feature>
<sequence>MRIPLAGRLARASARRPWLTIGLWAATLAVALPLAGQVDGAVTPDVRNLVTTESDAGRELDEMHRSAGSQSYDETVVLTSDAARFGAPSFDAAVAAVVRTVDAVDGVERVTAPTAEAGVGESGRTALVQVRTAADTEVVQALVDAVGELDVDGFELLVSGTESGELAFTELAGEQLARGELIGVAAALVVLLLVLGALVAASIPLGVAFVSVLSAMAMVAVVGRALELTEGVLVLTTMLGLALSIDYSLVSVQRFREELGRGRSVLDAVTATGATANRAVLFSGATVMLSLSGLLLIPTTEYVGIALSVIFVAISSVVTTLTLLPAVLRLLGHRVDRGRVPGTDPTRGPVGWQRTARAVISRPAVATIAGVLVLLVCAAPLASLRLAHPGPESLPEDFVVHRASALLVQEFGRGQSATTIAVVNAASAEDEVAALALAVDADPAFNDTTVDRRDDVAFIDTHDRYDSADPRAEEAIERLRTELVPGALTGTAATGYVTGDQATSIDGIDLLLSRAWMVVAFVLGASFLLLLVTFRSIVIPLKAITLNALGAAATFGAMVAAYQWGWGSTLLGFPEVEGISPYMPVITFALLFGLSMDYHVFLLSRIKEGYDATGDTTEAVVHGLGRTGRLITGAAAIMVAVFSGFAASGIPELSQWGFGLGFAVLVDATIIRTLLVPAAMVWLGDSNWYLPRWLEWLPRIGTTEPPAEQPSPEPEPALV</sequence>
<feature type="transmembrane region" description="Helical" evidence="6">
    <location>
        <begin position="364"/>
        <end position="384"/>
    </location>
</feature>
<evidence type="ECO:0000256" key="2">
    <source>
        <dbReference type="ARBA" id="ARBA00022475"/>
    </source>
</evidence>
<feature type="transmembrane region" description="Helical" evidence="6">
    <location>
        <begin position="279"/>
        <end position="297"/>
    </location>
</feature>
<dbReference type="EMBL" id="FOEE01000012">
    <property type="protein sequence ID" value="SEP14697.1"/>
    <property type="molecule type" value="Genomic_DNA"/>
</dbReference>
<evidence type="ECO:0000256" key="6">
    <source>
        <dbReference type="SAM" id="Phobius"/>
    </source>
</evidence>
<dbReference type="OrthoDB" id="7051771at2"/>
<comment type="subcellular location">
    <subcellularLocation>
        <location evidence="1">Cell membrane</location>
        <topology evidence="1">Multi-pass membrane protein</topology>
    </subcellularLocation>
</comment>
<evidence type="ECO:0000256" key="4">
    <source>
        <dbReference type="ARBA" id="ARBA00022989"/>
    </source>
</evidence>
<dbReference type="AlphaFoldDB" id="A0A1H8VHK5"/>
<organism evidence="8 9">
    <name type="scientific">Trujillonella endophytica</name>
    <dbReference type="NCBI Taxonomy" id="673521"/>
    <lineage>
        <taxon>Bacteria</taxon>
        <taxon>Bacillati</taxon>
        <taxon>Actinomycetota</taxon>
        <taxon>Actinomycetes</taxon>
        <taxon>Geodermatophilales</taxon>
        <taxon>Geodermatophilaceae</taxon>
        <taxon>Trujillonella</taxon>
    </lineage>
</organism>
<dbReference type="InterPro" id="IPR004869">
    <property type="entry name" value="MMPL_dom"/>
</dbReference>
<dbReference type="Gene3D" id="1.20.1640.10">
    <property type="entry name" value="Multidrug efflux transporter AcrB transmembrane domain"/>
    <property type="match status" value="2"/>
</dbReference>
<proteinExistence type="predicted"/>
<dbReference type="InterPro" id="IPR050545">
    <property type="entry name" value="Mycobact_MmpL"/>
</dbReference>
<dbReference type="STRING" id="673521.SAMN05660991_03526"/>
<keyword evidence="5 6" id="KW-0472">Membrane</keyword>
<dbReference type="Pfam" id="PF03176">
    <property type="entry name" value="MMPL"/>
    <property type="match status" value="2"/>
</dbReference>
<evidence type="ECO:0000256" key="3">
    <source>
        <dbReference type="ARBA" id="ARBA00022692"/>
    </source>
</evidence>
<accession>A0A1H8VHK5</accession>
<keyword evidence="2" id="KW-1003">Cell membrane</keyword>
<evidence type="ECO:0000256" key="5">
    <source>
        <dbReference type="ARBA" id="ARBA00023136"/>
    </source>
</evidence>
<feature type="transmembrane region" description="Helical" evidence="6">
    <location>
        <begin position="585"/>
        <end position="603"/>
    </location>
</feature>
<keyword evidence="9" id="KW-1185">Reference proteome</keyword>
<dbReference type="RefSeq" id="WP_091946432.1">
    <property type="nucleotide sequence ID" value="NZ_FOEE01000012.1"/>
</dbReference>
<keyword evidence="3 6" id="KW-0812">Transmembrane</keyword>
<name>A0A1H8VHK5_9ACTN</name>
<feature type="transmembrane region" description="Helical" evidence="6">
    <location>
        <begin position="232"/>
        <end position="252"/>
    </location>
</feature>
<evidence type="ECO:0000259" key="7">
    <source>
        <dbReference type="Pfam" id="PF03176"/>
    </source>
</evidence>
<dbReference type="SUPFAM" id="SSF82866">
    <property type="entry name" value="Multidrug efflux transporter AcrB transmembrane domain"/>
    <property type="match status" value="2"/>
</dbReference>
<gene>
    <name evidence="8" type="ORF">SAMN05660991_03526</name>
</gene>